<comment type="caution">
    <text evidence="3">The sequence shown here is derived from an EMBL/GenBank/DDBJ whole genome shotgun (WGS) entry which is preliminary data.</text>
</comment>
<feature type="region of interest" description="Disordered" evidence="1">
    <location>
        <begin position="1"/>
        <end position="31"/>
    </location>
</feature>
<reference evidence="3" key="2">
    <citation type="submission" date="2021-08" db="EMBL/GenBank/DDBJ databases">
        <authorList>
            <person name="Tani A."/>
            <person name="Ola A."/>
            <person name="Ogura Y."/>
            <person name="Katsura K."/>
            <person name="Hayashi T."/>
        </authorList>
    </citation>
    <scope>NUCLEOTIDE SEQUENCE</scope>
    <source>
        <strain evidence="3">DSM 23674</strain>
    </source>
</reference>
<name>A0ABQ4TMW2_9HYPH</name>
<accession>A0ABQ4TMW2</accession>
<proteinExistence type="predicted"/>
<evidence type="ECO:0000313" key="4">
    <source>
        <dbReference type="Proteomes" id="UP001055101"/>
    </source>
</evidence>
<evidence type="ECO:0000256" key="2">
    <source>
        <dbReference type="SAM" id="Phobius"/>
    </source>
</evidence>
<keyword evidence="2" id="KW-0472">Membrane</keyword>
<evidence type="ECO:0000256" key="1">
    <source>
        <dbReference type="SAM" id="MobiDB-lite"/>
    </source>
</evidence>
<organism evidence="3 4">
    <name type="scientific">Methylobacterium thuringiense</name>
    <dbReference type="NCBI Taxonomy" id="1003091"/>
    <lineage>
        <taxon>Bacteria</taxon>
        <taxon>Pseudomonadati</taxon>
        <taxon>Pseudomonadota</taxon>
        <taxon>Alphaproteobacteria</taxon>
        <taxon>Hyphomicrobiales</taxon>
        <taxon>Methylobacteriaceae</taxon>
        <taxon>Methylobacterium</taxon>
    </lineage>
</organism>
<feature type="transmembrane region" description="Helical" evidence="2">
    <location>
        <begin position="99"/>
        <end position="119"/>
    </location>
</feature>
<evidence type="ECO:0000313" key="3">
    <source>
        <dbReference type="EMBL" id="GJE55952.1"/>
    </source>
</evidence>
<keyword evidence="2" id="KW-1133">Transmembrane helix</keyword>
<keyword evidence="4" id="KW-1185">Reference proteome</keyword>
<reference evidence="3" key="1">
    <citation type="journal article" date="2021" name="Front. Microbiol.">
        <title>Comprehensive Comparative Genomics and Phenotyping of Methylobacterium Species.</title>
        <authorList>
            <person name="Alessa O."/>
            <person name="Ogura Y."/>
            <person name="Fujitani Y."/>
            <person name="Takami H."/>
            <person name="Hayashi T."/>
            <person name="Sahin N."/>
            <person name="Tani A."/>
        </authorList>
    </citation>
    <scope>NUCLEOTIDE SEQUENCE</scope>
    <source>
        <strain evidence="3">DSM 23674</strain>
    </source>
</reference>
<gene>
    <name evidence="3" type="ORF">EKPJFOCH_2449</name>
</gene>
<keyword evidence="2" id="KW-0812">Transmembrane</keyword>
<feature type="compositionally biased region" description="Basic residues" evidence="1">
    <location>
        <begin position="10"/>
        <end position="28"/>
    </location>
</feature>
<sequence>MATVEVARGRGSRKAMARNHAGFPRHPRGSGSGLGQNFLARSGAWAAPTIDAAPSDRTSPETPRAPQGNRLNILLTVVAIISLIGGLVASFVIQSDIRVEIVATCWIGGFLLMGIAHILMRLQRIERLLTGRPAEDPEGAD</sequence>
<dbReference type="EMBL" id="BPRA01000010">
    <property type="protein sequence ID" value="GJE55952.1"/>
    <property type="molecule type" value="Genomic_DNA"/>
</dbReference>
<feature type="transmembrane region" description="Helical" evidence="2">
    <location>
        <begin position="73"/>
        <end position="93"/>
    </location>
</feature>
<protein>
    <submittedName>
        <fullName evidence="3">Uncharacterized protein</fullName>
    </submittedName>
</protein>
<dbReference type="Proteomes" id="UP001055101">
    <property type="component" value="Unassembled WGS sequence"/>
</dbReference>